<feature type="compositionally biased region" description="Basic and acidic residues" evidence="1">
    <location>
        <begin position="12"/>
        <end position="22"/>
    </location>
</feature>
<dbReference type="AlphaFoldDB" id="A0A811ZGR5"/>
<dbReference type="Proteomes" id="UP000645828">
    <property type="component" value="Unassembled WGS sequence"/>
</dbReference>
<organism evidence="2 3">
    <name type="scientific">Nyctereutes procyonoides</name>
    <name type="common">Raccoon dog</name>
    <name type="synonym">Canis procyonoides</name>
    <dbReference type="NCBI Taxonomy" id="34880"/>
    <lineage>
        <taxon>Eukaryota</taxon>
        <taxon>Metazoa</taxon>
        <taxon>Chordata</taxon>
        <taxon>Craniata</taxon>
        <taxon>Vertebrata</taxon>
        <taxon>Euteleostomi</taxon>
        <taxon>Mammalia</taxon>
        <taxon>Eutheria</taxon>
        <taxon>Laurasiatheria</taxon>
        <taxon>Carnivora</taxon>
        <taxon>Caniformia</taxon>
        <taxon>Canidae</taxon>
        <taxon>Nyctereutes</taxon>
    </lineage>
</organism>
<sequence>MLRGRKMTSPVREPENLKDTSRRSTSLASLAGSGHLSPALSEPGTSLQPSPTPAHICLQWEPPTHSPLQCRLL</sequence>
<feature type="region of interest" description="Disordered" evidence="1">
    <location>
        <begin position="1"/>
        <end position="61"/>
    </location>
</feature>
<dbReference type="EMBL" id="CAJHUB010000764">
    <property type="protein sequence ID" value="CAD7688017.1"/>
    <property type="molecule type" value="Genomic_DNA"/>
</dbReference>
<comment type="caution">
    <text evidence="2">The sequence shown here is derived from an EMBL/GenBank/DDBJ whole genome shotgun (WGS) entry which is preliminary data.</text>
</comment>
<accession>A0A811ZGR5</accession>
<proteinExistence type="predicted"/>
<evidence type="ECO:0000256" key="1">
    <source>
        <dbReference type="SAM" id="MobiDB-lite"/>
    </source>
</evidence>
<evidence type="ECO:0000313" key="2">
    <source>
        <dbReference type="EMBL" id="CAD7688017.1"/>
    </source>
</evidence>
<keyword evidence="3" id="KW-1185">Reference proteome</keyword>
<gene>
    <name evidence="2" type="ORF">NYPRO_LOCUS20811</name>
</gene>
<feature type="compositionally biased region" description="Low complexity" evidence="1">
    <location>
        <begin position="23"/>
        <end position="41"/>
    </location>
</feature>
<evidence type="ECO:0000313" key="3">
    <source>
        <dbReference type="Proteomes" id="UP000645828"/>
    </source>
</evidence>
<name>A0A811ZGR5_NYCPR</name>
<protein>
    <submittedName>
        <fullName evidence="2">(raccoon dog) hypothetical protein</fullName>
    </submittedName>
</protein>
<reference evidence="2" key="1">
    <citation type="submission" date="2020-12" db="EMBL/GenBank/DDBJ databases">
        <authorList>
            <consortium name="Molecular Ecology Group"/>
        </authorList>
    </citation>
    <scope>NUCLEOTIDE SEQUENCE</scope>
    <source>
        <strain evidence="2">TBG_1078</strain>
    </source>
</reference>